<dbReference type="SMART" id="SM00320">
    <property type="entry name" value="WD40"/>
    <property type="match status" value="2"/>
</dbReference>
<dbReference type="PANTHER" id="PTHR12848:SF16">
    <property type="entry name" value="REGULATORY-ASSOCIATED PROTEIN OF MTOR"/>
    <property type="match status" value="1"/>
</dbReference>
<organism evidence="1">
    <name type="scientific">Tanacetum cinerariifolium</name>
    <name type="common">Dalmatian daisy</name>
    <name type="synonym">Chrysanthemum cinerariifolium</name>
    <dbReference type="NCBI Taxonomy" id="118510"/>
    <lineage>
        <taxon>Eukaryota</taxon>
        <taxon>Viridiplantae</taxon>
        <taxon>Streptophyta</taxon>
        <taxon>Embryophyta</taxon>
        <taxon>Tracheophyta</taxon>
        <taxon>Spermatophyta</taxon>
        <taxon>Magnoliopsida</taxon>
        <taxon>eudicotyledons</taxon>
        <taxon>Gunneridae</taxon>
        <taxon>Pentapetalae</taxon>
        <taxon>asterids</taxon>
        <taxon>campanulids</taxon>
        <taxon>Asterales</taxon>
        <taxon>Asteraceae</taxon>
        <taxon>Asteroideae</taxon>
        <taxon>Anthemideae</taxon>
        <taxon>Anthemidinae</taxon>
        <taxon>Tanacetum</taxon>
    </lineage>
</organism>
<dbReference type="InterPro" id="IPR004083">
    <property type="entry name" value="Raptor"/>
</dbReference>
<dbReference type="GO" id="GO:0071230">
    <property type="term" value="P:cellular response to amino acid stimulus"/>
    <property type="evidence" value="ECO:0007669"/>
    <property type="project" value="TreeGrafter"/>
</dbReference>
<dbReference type="InterPro" id="IPR015943">
    <property type="entry name" value="WD40/YVTN_repeat-like_dom_sf"/>
</dbReference>
<name>A0A699JB48_TANCI</name>
<dbReference type="AlphaFoldDB" id="A0A699JB48"/>
<dbReference type="GO" id="GO:0030674">
    <property type="term" value="F:protein-macromolecule adaptor activity"/>
    <property type="evidence" value="ECO:0007669"/>
    <property type="project" value="TreeGrafter"/>
</dbReference>
<dbReference type="GO" id="GO:0005737">
    <property type="term" value="C:cytoplasm"/>
    <property type="evidence" value="ECO:0007669"/>
    <property type="project" value="TreeGrafter"/>
</dbReference>
<dbReference type="GO" id="GO:0031931">
    <property type="term" value="C:TORC1 complex"/>
    <property type="evidence" value="ECO:0007669"/>
    <property type="project" value="InterPro"/>
</dbReference>
<dbReference type="GO" id="GO:0009267">
    <property type="term" value="P:cellular response to starvation"/>
    <property type="evidence" value="ECO:0007669"/>
    <property type="project" value="TreeGrafter"/>
</dbReference>
<protein>
    <submittedName>
        <fullName evidence="1">Regulatory-associated protein of TOR 1-like</fullName>
    </submittedName>
</protein>
<dbReference type="Gene3D" id="2.130.10.10">
    <property type="entry name" value="YVTN repeat-like/Quinoprotein amine dehydrogenase"/>
    <property type="match status" value="1"/>
</dbReference>
<dbReference type="InterPro" id="IPR036322">
    <property type="entry name" value="WD40_repeat_dom_sf"/>
</dbReference>
<gene>
    <name evidence="1" type="ORF">Tci_597094</name>
</gene>
<dbReference type="InterPro" id="IPR001680">
    <property type="entry name" value="WD40_rpt"/>
</dbReference>
<feature type="non-terminal residue" evidence="1">
    <location>
        <position position="235"/>
    </location>
</feature>
<sequence length="235" mass="25554">RLAFPQSTIYNWSCSHFSKPLLTGTDDADEVTAKNSERDKVALQHITKCQHSSGSNLHNPIASWDTKFETGAKTALLQPSSPIVVAADEGECISFNNHEFPDKGISKLCLVNELDDSLLLVASSDGNVRIWKDYTTWGKQKLVTAFSSIHGHRPGVRSVSAVVDWQQTSGYMYSSGEISSTMVWDLDKEQLLSSIPLASDCSISALAASQVHGGQYAAGFVDGSVRLYDIRTPDG</sequence>
<dbReference type="PANTHER" id="PTHR12848">
    <property type="entry name" value="REGULATORY-ASSOCIATED PROTEIN OF MTOR"/>
    <property type="match status" value="1"/>
</dbReference>
<dbReference type="GO" id="GO:0030307">
    <property type="term" value="P:positive regulation of cell growth"/>
    <property type="evidence" value="ECO:0007669"/>
    <property type="project" value="TreeGrafter"/>
</dbReference>
<dbReference type="EMBL" id="BKCJ010392736">
    <property type="protein sequence ID" value="GFA25122.1"/>
    <property type="molecule type" value="Genomic_DNA"/>
</dbReference>
<evidence type="ECO:0000313" key="1">
    <source>
        <dbReference type="EMBL" id="GFA25122.1"/>
    </source>
</evidence>
<dbReference type="GO" id="GO:0031929">
    <property type="term" value="P:TOR signaling"/>
    <property type="evidence" value="ECO:0007669"/>
    <property type="project" value="InterPro"/>
</dbReference>
<reference evidence="1" key="1">
    <citation type="journal article" date="2019" name="Sci. Rep.">
        <title>Draft genome of Tanacetum cinerariifolium, the natural source of mosquito coil.</title>
        <authorList>
            <person name="Yamashiro T."/>
            <person name="Shiraishi A."/>
            <person name="Satake H."/>
            <person name="Nakayama K."/>
        </authorList>
    </citation>
    <scope>NUCLEOTIDE SEQUENCE</scope>
</reference>
<dbReference type="GO" id="GO:0010506">
    <property type="term" value="P:regulation of autophagy"/>
    <property type="evidence" value="ECO:0007669"/>
    <property type="project" value="TreeGrafter"/>
</dbReference>
<comment type="caution">
    <text evidence="1">The sequence shown here is derived from an EMBL/GenBank/DDBJ whole genome shotgun (WGS) entry which is preliminary data.</text>
</comment>
<accession>A0A699JB48</accession>
<feature type="non-terminal residue" evidence="1">
    <location>
        <position position="1"/>
    </location>
</feature>
<dbReference type="SUPFAM" id="SSF50978">
    <property type="entry name" value="WD40 repeat-like"/>
    <property type="match status" value="1"/>
</dbReference>
<proteinExistence type="predicted"/>